<evidence type="ECO:0000256" key="3">
    <source>
        <dbReference type="ARBA" id="ARBA00020827"/>
    </source>
</evidence>
<proteinExistence type="inferred from homology"/>
<comment type="similarity">
    <text evidence="2">Belongs to the EMC6 family.</text>
</comment>
<feature type="transmembrane region" description="Helical" evidence="8">
    <location>
        <begin position="21"/>
        <end position="40"/>
    </location>
</feature>
<keyword evidence="7 8" id="KW-0472">Membrane</keyword>
<dbReference type="GO" id="GO:0000045">
    <property type="term" value="P:autophagosome assembly"/>
    <property type="evidence" value="ECO:0007669"/>
    <property type="project" value="TreeGrafter"/>
</dbReference>
<evidence type="ECO:0000256" key="5">
    <source>
        <dbReference type="ARBA" id="ARBA00022824"/>
    </source>
</evidence>
<comment type="subcellular location">
    <subcellularLocation>
        <location evidence="1">Endoplasmic reticulum membrane</location>
        <topology evidence="1">Multi-pass membrane protein</topology>
    </subcellularLocation>
</comment>
<feature type="transmembrane region" description="Helical" evidence="8">
    <location>
        <begin position="46"/>
        <end position="65"/>
    </location>
</feature>
<dbReference type="Proteomes" id="UP000038009">
    <property type="component" value="Unassembled WGS sequence"/>
</dbReference>
<name>A0A0N0P905_LEPSE</name>
<comment type="caution">
    <text evidence="9">The sequence shown here is derived from an EMBL/GenBank/DDBJ whole genome shotgun (WGS) entry which is preliminary data.</text>
</comment>
<keyword evidence="4 8" id="KW-0812">Transmembrane</keyword>
<dbReference type="GO" id="GO:0072546">
    <property type="term" value="C:EMC complex"/>
    <property type="evidence" value="ECO:0007669"/>
    <property type="project" value="InterPro"/>
</dbReference>
<evidence type="ECO:0000256" key="8">
    <source>
        <dbReference type="SAM" id="Phobius"/>
    </source>
</evidence>
<evidence type="ECO:0000313" key="9">
    <source>
        <dbReference type="EMBL" id="KPI90137.1"/>
    </source>
</evidence>
<dbReference type="InterPro" id="IPR008504">
    <property type="entry name" value="Emc6"/>
</dbReference>
<evidence type="ECO:0000256" key="4">
    <source>
        <dbReference type="ARBA" id="ARBA00022692"/>
    </source>
</evidence>
<dbReference type="PANTHER" id="PTHR20994">
    <property type="entry name" value="ER MEMBRANE PROTEIN COMPLEX SUBUNIT 6"/>
    <property type="match status" value="1"/>
</dbReference>
<keyword evidence="5" id="KW-0256">Endoplasmic reticulum</keyword>
<dbReference type="EMBL" id="LJSK01000010">
    <property type="protein sequence ID" value="KPI90137.1"/>
    <property type="molecule type" value="Genomic_DNA"/>
</dbReference>
<evidence type="ECO:0000313" key="10">
    <source>
        <dbReference type="Proteomes" id="UP000038009"/>
    </source>
</evidence>
<dbReference type="PANTHER" id="PTHR20994:SF0">
    <property type="entry name" value="ER MEMBRANE PROTEIN COMPLEX SUBUNIT 6"/>
    <property type="match status" value="1"/>
</dbReference>
<evidence type="ECO:0000256" key="1">
    <source>
        <dbReference type="ARBA" id="ARBA00004477"/>
    </source>
</evidence>
<evidence type="ECO:0000256" key="6">
    <source>
        <dbReference type="ARBA" id="ARBA00022989"/>
    </source>
</evidence>
<dbReference type="InterPro" id="IPR029008">
    <property type="entry name" value="EMC6-like"/>
</dbReference>
<dbReference type="OrthoDB" id="16510at2759"/>
<gene>
    <name evidence="9" type="ORF">ABL78_0782</name>
</gene>
<keyword evidence="10" id="KW-1185">Reference proteome</keyword>
<dbReference type="GO" id="GO:0034975">
    <property type="term" value="P:protein folding in endoplasmic reticulum"/>
    <property type="evidence" value="ECO:0007669"/>
    <property type="project" value="TreeGrafter"/>
</dbReference>
<keyword evidence="6 8" id="KW-1133">Transmembrane helix</keyword>
<evidence type="ECO:0000256" key="7">
    <source>
        <dbReference type="ARBA" id="ARBA00023136"/>
    </source>
</evidence>
<feature type="transmembrane region" description="Helical" evidence="8">
    <location>
        <begin position="86"/>
        <end position="106"/>
    </location>
</feature>
<dbReference type="VEuPathDB" id="TriTrypDB:Lsey_0010_0490"/>
<dbReference type="OMA" id="VNCKGRP"/>
<dbReference type="AlphaFoldDB" id="A0A0N0P905"/>
<organism evidence="9 10">
    <name type="scientific">Leptomonas seymouri</name>
    <dbReference type="NCBI Taxonomy" id="5684"/>
    <lineage>
        <taxon>Eukaryota</taxon>
        <taxon>Discoba</taxon>
        <taxon>Euglenozoa</taxon>
        <taxon>Kinetoplastea</taxon>
        <taxon>Metakinetoplastina</taxon>
        <taxon>Trypanosomatida</taxon>
        <taxon>Trypanosomatidae</taxon>
        <taxon>Leishmaniinae</taxon>
        <taxon>Leptomonas</taxon>
    </lineage>
</organism>
<evidence type="ECO:0000256" key="2">
    <source>
        <dbReference type="ARBA" id="ARBA00009436"/>
    </source>
</evidence>
<dbReference type="Pfam" id="PF07019">
    <property type="entry name" value="EMC6"/>
    <property type="match status" value="1"/>
</dbReference>
<protein>
    <recommendedName>
        <fullName evidence="3">ER membrane protein complex subunit 6</fullName>
    </recommendedName>
</protein>
<accession>A0A0N0P905</accession>
<sequence length="107" mass="11823">MSLLEERFVSRVVGKNYEAVWQVRTMGSLLAGVAAGVLGLTNFWGFFFFVACAAVTSFAIMTFGCSGNPNKYFPKGTSELFSVQQMLGGAMTYILVWTVIYDAIYIF</sequence>
<reference evidence="9 10" key="1">
    <citation type="journal article" date="2015" name="PLoS Pathog.">
        <title>Leptomonas seymouri: Adaptations to the Dixenous Life Cycle Analyzed by Genome Sequencing, Transcriptome Profiling and Co-infection with Leishmania donovani.</title>
        <authorList>
            <person name="Kraeva N."/>
            <person name="Butenko A."/>
            <person name="Hlavacova J."/>
            <person name="Kostygov A."/>
            <person name="Myskova J."/>
            <person name="Grybchuk D."/>
            <person name="Lestinova T."/>
            <person name="Votypka J."/>
            <person name="Volf P."/>
            <person name="Opperdoes F."/>
            <person name="Flegontov P."/>
            <person name="Lukes J."/>
            <person name="Yurchenko V."/>
        </authorList>
    </citation>
    <scope>NUCLEOTIDE SEQUENCE [LARGE SCALE GENOMIC DNA]</scope>
    <source>
        <strain evidence="9 10">ATCC 30220</strain>
    </source>
</reference>